<dbReference type="Pfam" id="PF02782">
    <property type="entry name" value="FGGY_C"/>
    <property type="match status" value="1"/>
</dbReference>
<dbReference type="OrthoDB" id="9761504at2"/>
<proteinExistence type="inferred from homology"/>
<dbReference type="EMBL" id="VDFW01000019">
    <property type="protein sequence ID" value="TNC23545.1"/>
    <property type="molecule type" value="Genomic_DNA"/>
</dbReference>
<organism evidence="5 6">
    <name type="scientific">Amycolatopsis alkalitolerans</name>
    <dbReference type="NCBI Taxonomy" id="2547244"/>
    <lineage>
        <taxon>Bacteria</taxon>
        <taxon>Bacillati</taxon>
        <taxon>Actinomycetota</taxon>
        <taxon>Actinomycetes</taxon>
        <taxon>Pseudonocardiales</taxon>
        <taxon>Pseudonocardiaceae</taxon>
        <taxon>Amycolatopsis</taxon>
    </lineage>
</organism>
<evidence type="ECO:0000256" key="2">
    <source>
        <dbReference type="ARBA" id="ARBA00022679"/>
    </source>
</evidence>
<dbReference type="PANTHER" id="PTHR10196">
    <property type="entry name" value="SUGAR KINASE"/>
    <property type="match status" value="1"/>
</dbReference>
<evidence type="ECO:0000256" key="3">
    <source>
        <dbReference type="ARBA" id="ARBA00022777"/>
    </source>
</evidence>
<evidence type="ECO:0000313" key="5">
    <source>
        <dbReference type="EMBL" id="TNC23545.1"/>
    </source>
</evidence>
<dbReference type="GO" id="GO:0005829">
    <property type="term" value="C:cytosol"/>
    <property type="evidence" value="ECO:0007669"/>
    <property type="project" value="TreeGrafter"/>
</dbReference>
<comment type="caution">
    <text evidence="5">The sequence shown here is derived from an EMBL/GenBank/DDBJ whole genome shotgun (WGS) entry which is preliminary data.</text>
</comment>
<evidence type="ECO:0000256" key="1">
    <source>
        <dbReference type="ARBA" id="ARBA00009156"/>
    </source>
</evidence>
<keyword evidence="2" id="KW-0808">Transferase</keyword>
<dbReference type="InterPro" id="IPR043129">
    <property type="entry name" value="ATPase_NBD"/>
</dbReference>
<gene>
    <name evidence="5" type="ORF">FG385_21195</name>
</gene>
<dbReference type="AlphaFoldDB" id="A0A5C4LYW9"/>
<reference evidence="5 6" key="1">
    <citation type="submission" date="2019-06" db="EMBL/GenBank/DDBJ databases">
        <title>Amycolatopsis alkalitolerans sp. nov., isolated from Gastrodia elata Blume.</title>
        <authorList>
            <person name="Narsing Rao M.P."/>
            <person name="Li W.J."/>
        </authorList>
    </citation>
    <scope>NUCLEOTIDE SEQUENCE [LARGE SCALE GENOMIC DNA]</scope>
    <source>
        <strain evidence="5 6">SYSUP0005</strain>
    </source>
</reference>
<dbReference type="GO" id="GO:0006071">
    <property type="term" value="P:glycerol metabolic process"/>
    <property type="evidence" value="ECO:0007669"/>
    <property type="project" value="TreeGrafter"/>
</dbReference>
<sequence length="221" mass="23163">MAAAGLATNGSVPSPHGPQMCLGETAVLRVDGAVVAWVLTETLRAWDEHDLPRVLAEAADAPPLAAVSDIDAPVFLAPGDVPARIRQACEATGQRPPENRAEIVRCIVDSLTLAYRRTVRQAARLAGRSVDVVHVVGGGARNELLCQLTADACEAPVLAGPVEAAALGNVLVQARALGASLPDLAAMRALIRRTHRPRRYVPTGGDWAAAEARLRSTNEVA</sequence>
<protein>
    <recommendedName>
        <fullName evidence="4">Carbohydrate kinase FGGY C-terminal domain-containing protein</fullName>
    </recommendedName>
</protein>
<dbReference type="SUPFAM" id="SSF53067">
    <property type="entry name" value="Actin-like ATPase domain"/>
    <property type="match status" value="1"/>
</dbReference>
<keyword evidence="3" id="KW-0418">Kinase</keyword>
<feature type="domain" description="Carbohydrate kinase FGGY C-terminal" evidence="4">
    <location>
        <begin position="26"/>
        <end position="176"/>
    </location>
</feature>
<name>A0A5C4LYW9_9PSEU</name>
<dbReference type="Proteomes" id="UP000305546">
    <property type="component" value="Unassembled WGS sequence"/>
</dbReference>
<evidence type="ECO:0000259" key="4">
    <source>
        <dbReference type="Pfam" id="PF02782"/>
    </source>
</evidence>
<dbReference type="PANTHER" id="PTHR10196:SF93">
    <property type="entry name" value="L-RHAMNULOKINASE"/>
    <property type="match status" value="1"/>
</dbReference>
<dbReference type="GO" id="GO:0019301">
    <property type="term" value="P:rhamnose catabolic process"/>
    <property type="evidence" value="ECO:0007669"/>
    <property type="project" value="TreeGrafter"/>
</dbReference>
<comment type="similarity">
    <text evidence="1">Belongs to the FGGY kinase family.</text>
</comment>
<dbReference type="GO" id="GO:0004370">
    <property type="term" value="F:glycerol kinase activity"/>
    <property type="evidence" value="ECO:0007669"/>
    <property type="project" value="TreeGrafter"/>
</dbReference>
<dbReference type="InterPro" id="IPR018485">
    <property type="entry name" value="FGGY_C"/>
</dbReference>
<dbReference type="Gene3D" id="3.30.420.40">
    <property type="match status" value="1"/>
</dbReference>
<evidence type="ECO:0000313" key="6">
    <source>
        <dbReference type="Proteomes" id="UP000305546"/>
    </source>
</evidence>
<accession>A0A5C4LYW9</accession>
<keyword evidence="6" id="KW-1185">Reference proteome</keyword>